<dbReference type="EMBL" id="WHOD01000119">
    <property type="protein sequence ID" value="NOU97589.1"/>
    <property type="molecule type" value="Genomic_DNA"/>
</dbReference>
<keyword evidence="2" id="KW-0812">Transmembrane</keyword>
<name>A0A972GZS6_9BACL</name>
<evidence type="ECO:0000256" key="2">
    <source>
        <dbReference type="SAM" id="Phobius"/>
    </source>
</evidence>
<keyword evidence="2" id="KW-1133">Transmembrane helix</keyword>
<dbReference type="AlphaFoldDB" id="A0A972GZS6"/>
<feature type="compositionally biased region" description="Low complexity" evidence="1">
    <location>
        <begin position="1"/>
        <end position="14"/>
    </location>
</feature>
<evidence type="ECO:0000256" key="1">
    <source>
        <dbReference type="SAM" id="MobiDB-lite"/>
    </source>
</evidence>
<dbReference type="Proteomes" id="UP000641588">
    <property type="component" value="Unassembled WGS sequence"/>
</dbReference>
<gene>
    <name evidence="3" type="ORF">GC093_30835</name>
</gene>
<accession>A0A972GZS6</accession>
<proteinExistence type="predicted"/>
<feature type="region of interest" description="Disordered" evidence="1">
    <location>
        <begin position="1"/>
        <end position="35"/>
    </location>
</feature>
<protein>
    <submittedName>
        <fullName evidence="3">Uncharacterized protein</fullName>
    </submittedName>
</protein>
<keyword evidence="2" id="KW-0472">Membrane</keyword>
<feature type="transmembrane region" description="Helical" evidence="2">
    <location>
        <begin position="47"/>
        <end position="68"/>
    </location>
</feature>
<reference evidence="3" key="1">
    <citation type="submission" date="2019-10" db="EMBL/GenBank/DDBJ databases">
        <title>Description of Paenibacillus glebae sp. nov.</title>
        <authorList>
            <person name="Carlier A."/>
            <person name="Qi S."/>
        </authorList>
    </citation>
    <scope>NUCLEOTIDE SEQUENCE</scope>
    <source>
        <strain evidence="3">LMG 31456</strain>
    </source>
</reference>
<sequence>MFSNSNQNLQNQSNDMKKGTAEDQQDDTFLPPRNAVHPTEKEKWLRIFYRTLLWLFILLVVGLLVWGWRKVKGEA</sequence>
<keyword evidence="4" id="KW-1185">Reference proteome</keyword>
<evidence type="ECO:0000313" key="4">
    <source>
        <dbReference type="Proteomes" id="UP000641588"/>
    </source>
</evidence>
<comment type="caution">
    <text evidence="3">The sequence shown here is derived from an EMBL/GenBank/DDBJ whole genome shotgun (WGS) entry which is preliminary data.</text>
</comment>
<evidence type="ECO:0000313" key="3">
    <source>
        <dbReference type="EMBL" id="NOU97589.1"/>
    </source>
</evidence>
<organism evidence="3 4">
    <name type="scientific">Paenibacillus foliorum</name>
    <dbReference type="NCBI Taxonomy" id="2654974"/>
    <lineage>
        <taxon>Bacteria</taxon>
        <taxon>Bacillati</taxon>
        <taxon>Bacillota</taxon>
        <taxon>Bacilli</taxon>
        <taxon>Bacillales</taxon>
        <taxon>Paenibacillaceae</taxon>
        <taxon>Paenibacillus</taxon>
    </lineage>
</organism>
<dbReference type="RefSeq" id="WP_171655761.1">
    <property type="nucleotide sequence ID" value="NZ_WHOD01000119.1"/>
</dbReference>